<reference evidence="1" key="1">
    <citation type="submission" date="2023-04" db="EMBL/GenBank/DDBJ databases">
        <title>A chromosome-level genome assembly of the parasitoid wasp Eretmocerus hayati.</title>
        <authorList>
            <person name="Zhong Y."/>
            <person name="Liu S."/>
            <person name="Liu Y."/>
        </authorList>
    </citation>
    <scope>NUCLEOTIDE SEQUENCE</scope>
    <source>
        <strain evidence="1">ZJU_SS_LIU_2023</strain>
    </source>
</reference>
<dbReference type="EMBL" id="CM056743">
    <property type="protein sequence ID" value="KAJ8672411.1"/>
    <property type="molecule type" value="Genomic_DNA"/>
</dbReference>
<organism evidence="1 2">
    <name type="scientific">Eretmocerus hayati</name>
    <dbReference type="NCBI Taxonomy" id="131215"/>
    <lineage>
        <taxon>Eukaryota</taxon>
        <taxon>Metazoa</taxon>
        <taxon>Ecdysozoa</taxon>
        <taxon>Arthropoda</taxon>
        <taxon>Hexapoda</taxon>
        <taxon>Insecta</taxon>
        <taxon>Pterygota</taxon>
        <taxon>Neoptera</taxon>
        <taxon>Endopterygota</taxon>
        <taxon>Hymenoptera</taxon>
        <taxon>Apocrita</taxon>
        <taxon>Proctotrupomorpha</taxon>
        <taxon>Chalcidoidea</taxon>
        <taxon>Aphelinidae</taxon>
        <taxon>Aphelininae</taxon>
        <taxon>Eretmocerus</taxon>
    </lineage>
</organism>
<protein>
    <submittedName>
        <fullName evidence="1">Uncharacterized protein</fullName>
    </submittedName>
</protein>
<evidence type="ECO:0000313" key="1">
    <source>
        <dbReference type="EMBL" id="KAJ8672411.1"/>
    </source>
</evidence>
<dbReference type="Proteomes" id="UP001239111">
    <property type="component" value="Chromosome 3"/>
</dbReference>
<accession>A0ACC2NMQ2</accession>
<evidence type="ECO:0000313" key="2">
    <source>
        <dbReference type="Proteomes" id="UP001239111"/>
    </source>
</evidence>
<proteinExistence type="predicted"/>
<gene>
    <name evidence="1" type="ORF">QAD02_003670</name>
</gene>
<keyword evidence="2" id="KW-1185">Reference proteome</keyword>
<comment type="caution">
    <text evidence="1">The sequence shown here is derived from an EMBL/GenBank/DDBJ whole genome shotgun (WGS) entry which is preliminary data.</text>
</comment>
<sequence>MVSVPAREQSEKILNRVEDNCTLGAADIGVIQSDTRNKELHVVLHRCDIQIARVFSLAPSVDENAPLSERRVSLDDSPCSSRKIIDGANFSSIAACSSTVQGETQDCRIDSTTSEGTPSFSQNQSPLSPMGQADALPTRSCSTRKKRLPLHLIEYDLGDFEEDTAVKRLEKSLQNVKCNQTRTRSLEPQKRIARLHQLIADQEFELLYHTRKQLYDPAPRCPGCWAHSKKDADSPPYEFCVKCL</sequence>
<name>A0ACC2NMQ2_9HYME</name>